<sequence>MDQHTGVVLAQTDVAGKTHEITRFQPLLSGLDLTA</sequence>
<organism evidence="1 2">
    <name type="scientific">Actinoplanes campanulatus</name>
    <dbReference type="NCBI Taxonomy" id="113559"/>
    <lineage>
        <taxon>Bacteria</taxon>
        <taxon>Bacillati</taxon>
        <taxon>Actinomycetota</taxon>
        <taxon>Actinomycetes</taxon>
        <taxon>Micromonosporales</taxon>
        <taxon>Micromonosporaceae</taxon>
        <taxon>Actinoplanes</taxon>
    </lineage>
</organism>
<reference evidence="1 2" key="1">
    <citation type="submission" date="2020-08" db="EMBL/GenBank/DDBJ databases">
        <title>Genomic Encyclopedia of Type Strains, Phase III (KMG-III): the genomes of soil and plant-associated and newly described type strains.</title>
        <authorList>
            <person name="Whitman W."/>
        </authorList>
    </citation>
    <scope>NUCLEOTIDE SEQUENCE [LARGE SCALE GENOMIC DNA]</scope>
    <source>
        <strain evidence="1 2">CECT 3287</strain>
    </source>
</reference>
<dbReference type="Proteomes" id="UP000590749">
    <property type="component" value="Unassembled WGS sequence"/>
</dbReference>
<evidence type="ECO:0000313" key="1">
    <source>
        <dbReference type="EMBL" id="MBB3095710.1"/>
    </source>
</evidence>
<dbReference type="EMBL" id="JACHXF010000006">
    <property type="protein sequence ID" value="MBB3095710.1"/>
    <property type="molecule type" value="Genomic_DNA"/>
</dbReference>
<evidence type="ECO:0000313" key="2">
    <source>
        <dbReference type="Proteomes" id="UP000590749"/>
    </source>
</evidence>
<proteinExistence type="predicted"/>
<accession>A0A7W5FEV0</accession>
<protein>
    <submittedName>
        <fullName evidence="1">Uncharacterized protein</fullName>
    </submittedName>
</protein>
<name>A0A7W5FEV0_9ACTN</name>
<gene>
    <name evidence="1" type="ORF">FHR83_003380</name>
</gene>
<dbReference type="AlphaFoldDB" id="A0A7W5FEV0"/>
<keyword evidence="2" id="KW-1185">Reference proteome</keyword>
<comment type="caution">
    <text evidence="1">The sequence shown here is derived from an EMBL/GenBank/DDBJ whole genome shotgun (WGS) entry which is preliminary data.</text>
</comment>